<dbReference type="Pfam" id="PF01531">
    <property type="entry name" value="Glyco_transf_11"/>
    <property type="match status" value="1"/>
</dbReference>
<evidence type="ECO:0000313" key="5">
    <source>
        <dbReference type="WormBase" id="F41D3.6"/>
    </source>
</evidence>
<evidence type="ECO:0000256" key="1">
    <source>
        <dbReference type="ARBA" id="ARBA00022676"/>
    </source>
</evidence>
<dbReference type="KEGG" id="cel:CELE_F41D3.6"/>
<name>O45510_CAEEL</name>
<dbReference type="OMA" id="DIRIMKT"/>
<proteinExistence type="predicted"/>
<dbReference type="PaxDb" id="6239-F41D3.6"/>
<dbReference type="RefSeq" id="NP_493095.2">
    <property type="nucleotide sequence ID" value="NM_060694.2"/>
</dbReference>
<gene>
    <name evidence="3" type="ORF">CELE_F41D3.6</name>
    <name evidence="3 5" type="ORF">F41D3.6</name>
</gene>
<dbReference type="Bgee" id="WBGene00009611">
    <property type="expression patterns" value="Expressed in multicellular organism and 1 other cell type or tissue"/>
</dbReference>
<dbReference type="GO" id="GO:0005975">
    <property type="term" value="P:carbohydrate metabolic process"/>
    <property type="evidence" value="ECO:0007669"/>
    <property type="project" value="InterPro"/>
</dbReference>
<dbReference type="EMBL" id="BX284601">
    <property type="protein sequence ID" value="CAB04377.2"/>
    <property type="molecule type" value="Genomic_DNA"/>
</dbReference>
<sequence>MRYFMRMVRSSEKSYKLHITLLGILSIFVIVNLCLLCYGDKQKYLTFPMTTIVYKGGLGNQLFEVLSLLGIARKLKRIAVFNSSDPVLQSNLEFLNQKLPRISEQVISVPIEPSETTRFAISSDCCRYELSDNHLADESKFLVIEGHYFQSYKYFADMKLSIKEWLKPEDPEKFRMMISKTESQRHKTCVHVRRGDFLTDEQHAGTDSNYTISAIDHLRSLYHGVIFIMSNDPKWVKVHIADHLDYQKDIRIMKTLMEDAIDDLHFSQIYCDSVLITAPSSTFGWWIGYLSKNQSAVYYRDIRETKDQVQLQMTKEDFYPPTWNKLVIP</sequence>
<evidence type="ECO:0000256" key="2">
    <source>
        <dbReference type="ARBA" id="ARBA00022679"/>
    </source>
</evidence>
<dbReference type="FunCoup" id="O45510">
    <property type="interactions" value="2"/>
</dbReference>
<keyword evidence="2" id="KW-0808">Transferase</keyword>
<dbReference type="InterPro" id="IPR002516">
    <property type="entry name" value="Glyco_trans_11"/>
</dbReference>
<keyword evidence="1" id="KW-0328">Glycosyltransferase</keyword>
<dbReference type="AGR" id="WB:WBGene00009611"/>
<dbReference type="PhylomeDB" id="O45510"/>
<dbReference type="CTD" id="185606"/>
<dbReference type="OrthoDB" id="5854901at2759"/>
<reference evidence="3 4" key="1">
    <citation type="journal article" date="1998" name="Science">
        <title>Genome sequence of the nematode C. elegans: a platform for investigating biology.</title>
        <authorList>
            <consortium name="The C. elegans sequencing consortium"/>
            <person name="Sulson J.E."/>
            <person name="Waterston R."/>
        </authorList>
    </citation>
    <scope>NUCLEOTIDE SEQUENCE [LARGE SCALE GENOMIC DNA]</scope>
    <source>
        <strain evidence="3 4">Bristol N2</strain>
    </source>
</reference>
<dbReference type="PIR" id="T22068">
    <property type="entry name" value="T22068"/>
</dbReference>
<dbReference type="eggNOG" id="ENOG502SGEF">
    <property type="taxonomic scope" value="Eukaryota"/>
</dbReference>
<dbReference type="PANTHER" id="PTHR22898">
    <property type="entry name" value="UNCHARACTERIZED GLYCOSOL TRANSFERASE-RELATED"/>
    <property type="match status" value="1"/>
</dbReference>
<dbReference type="GeneID" id="185606"/>
<dbReference type="InterPro" id="IPR052501">
    <property type="entry name" value="Alpha-1-2_FucT"/>
</dbReference>
<dbReference type="GO" id="GO:0016020">
    <property type="term" value="C:membrane"/>
    <property type="evidence" value="ECO:0007669"/>
    <property type="project" value="InterPro"/>
</dbReference>
<dbReference type="InParanoid" id="O45510"/>
<dbReference type="HOGENOM" id="CLU_785801_0_0_1"/>
<dbReference type="AlphaFoldDB" id="O45510"/>
<evidence type="ECO:0000313" key="4">
    <source>
        <dbReference type="Proteomes" id="UP000001940"/>
    </source>
</evidence>
<protein>
    <submittedName>
        <fullName evidence="3">L-Fucosyltransferase</fullName>
    </submittedName>
</protein>
<dbReference type="CDD" id="cd11301">
    <property type="entry name" value="Fut1_Fut2_like"/>
    <property type="match status" value="1"/>
</dbReference>
<accession>O45510</accession>
<dbReference type="Proteomes" id="UP000001940">
    <property type="component" value="Chromosome I"/>
</dbReference>
<dbReference type="WormBase" id="F41D3.6">
    <property type="protein sequence ID" value="CE40057"/>
    <property type="gene ID" value="WBGene00009611"/>
</dbReference>
<keyword evidence="4" id="KW-1185">Reference proteome</keyword>
<evidence type="ECO:0000313" key="3">
    <source>
        <dbReference type="EMBL" id="CAB04377.2"/>
    </source>
</evidence>
<dbReference type="GO" id="GO:0008107">
    <property type="term" value="F:galactoside 2-alpha-L-fucosyltransferase activity"/>
    <property type="evidence" value="ECO:0007669"/>
    <property type="project" value="InterPro"/>
</dbReference>
<dbReference type="PANTHER" id="PTHR22898:SF4">
    <property type="entry name" value="GALACTOSIDE 2-ALPHA-L-FUCOSYLTRANSFERASE-RELATED"/>
    <property type="match status" value="1"/>
</dbReference>
<dbReference type="CAZy" id="GT11">
    <property type="family name" value="Glycosyltransferase Family 11"/>
</dbReference>
<dbReference type="UCSC" id="F41D3.6">
    <property type="organism name" value="c. elegans"/>
</dbReference>
<organism evidence="3 4">
    <name type="scientific">Caenorhabditis elegans</name>
    <dbReference type="NCBI Taxonomy" id="6239"/>
    <lineage>
        <taxon>Eukaryota</taxon>
        <taxon>Metazoa</taxon>
        <taxon>Ecdysozoa</taxon>
        <taxon>Nematoda</taxon>
        <taxon>Chromadorea</taxon>
        <taxon>Rhabditida</taxon>
        <taxon>Rhabditina</taxon>
        <taxon>Rhabditomorpha</taxon>
        <taxon>Rhabditoidea</taxon>
        <taxon>Rhabditidae</taxon>
        <taxon>Peloderinae</taxon>
        <taxon>Caenorhabditis</taxon>
    </lineage>
</organism>